<keyword evidence="1" id="KW-0240">DNA-directed RNA polymerase</keyword>
<dbReference type="Proteomes" id="UP000829398">
    <property type="component" value="Chromosome 7"/>
</dbReference>
<proteinExistence type="predicted"/>
<evidence type="ECO:0000313" key="2">
    <source>
        <dbReference type="Proteomes" id="UP000829398"/>
    </source>
</evidence>
<name>A0ACB8JB80_CITSI</name>
<gene>
    <name evidence="1" type="ORF">KPL71_020874</name>
</gene>
<protein>
    <submittedName>
        <fullName evidence="1">DNA-directed RNA polymerase III subunit RPC6</fullName>
    </submittedName>
</protein>
<comment type="caution">
    <text evidence="1">The sequence shown here is derived from an EMBL/GenBank/DDBJ whole genome shotgun (WGS) entry which is preliminary data.</text>
</comment>
<keyword evidence="1" id="KW-0804">Transcription</keyword>
<organism evidence="1 2">
    <name type="scientific">Citrus sinensis</name>
    <name type="common">Sweet orange</name>
    <name type="synonym">Citrus aurantium var. sinensis</name>
    <dbReference type="NCBI Taxonomy" id="2711"/>
    <lineage>
        <taxon>Eukaryota</taxon>
        <taxon>Viridiplantae</taxon>
        <taxon>Streptophyta</taxon>
        <taxon>Embryophyta</taxon>
        <taxon>Tracheophyta</taxon>
        <taxon>Spermatophyta</taxon>
        <taxon>Magnoliopsida</taxon>
        <taxon>eudicotyledons</taxon>
        <taxon>Gunneridae</taxon>
        <taxon>Pentapetalae</taxon>
        <taxon>rosids</taxon>
        <taxon>malvids</taxon>
        <taxon>Sapindales</taxon>
        <taxon>Rutaceae</taxon>
        <taxon>Aurantioideae</taxon>
        <taxon>Citrus</taxon>
    </lineage>
</organism>
<reference evidence="2" key="1">
    <citation type="journal article" date="2023" name="Hortic. Res.">
        <title>A chromosome-level phased genome enabling allele-level studies in sweet orange: a case study on citrus Huanglongbing tolerance.</title>
        <authorList>
            <person name="Wu B."/>
            <person name="Yu Q."/>
            <person name="Deng Z."/>
            <person name="Duan Y."/>
            <person name="Luo F."/>
            <person name="Gmitter F. Jr."/>
        </authorList>
    </citation>
    <scope>NUCLEOTIDE SEQUENCE [LARGE SCALE GENOMIC DNA]</scope>
    <source>
        <strain evidence="2">cv. Valencia</strain>
    </source>
</reference>
<keyword evidence="2" id="KW-1185">Reference proteome</keyword>
<dbReference type="EMBL" id="CM039176">
    <property type="protein sequence ID" value="KAH9714997.1"/>
    <property type="molecule type" value="Genomic_DNA"/>
</dbReference>
<evidence type="ECO:0000313" key="1">
    <source>
        <dbReference type="EMBL" id="KAH9714997.1"/>
    </source>
</evidence>
<sequence length="452" mass="49955">MKSGAGNRGMVTTEGRNCTETETEKRKRNGVDRGKHRVDQVPSDPSGMIVTSALIIWKALMCITGSESPVVVVLSGSMEPGFKRGDILFLHMSKDPIRAGEIVVFNVDGREIPIVHRVIKVHERQDTGEVEVLTKGDNNYGDDRLLYAQGQLWLKRQHIMGRAVGSGFGAPLAIFGEDLPGPNLALRFLPYVGWVTIIMTEKPIIKNDREVLTVKMFGGMSKRKRPESNAPSDSLTDHERLIYDVIRSKQDMGIWTRDMKRELRVNLPDNIVTKSIKSLQNKSLIKEVVNIHSKGKKHLMAVEFEPSKEISGGAWYSEGSLDTEFIKVVKSQCLKQIIKLKVATLEGISDSIKRSGAFKVDLTKQQIEEIVRALVLDNQIMEVKSNGSGEFTNIPVGKVCYKNVSKGGGGGEPKTGSLASIPCGVCPQINICTPDGVISPKTCVYYTTWLDF</sequence>
<accession>A0ACB8JB80</accession>